<reference evidence="2 3" key="1">
    <citation type="submission" date="2020-10" db="EMBL/GenBank/DDBJ databases">
        <title>Complete genome sequence of Paludibaculum fermentans P105T, a facultatively anaerobic acidobacterium capable of dissimilatory Fe(III) reduction.</title>
        <authorList>
            <person name="Dedysh S.N."/>
            <person name="Beletsky A.V."/>
            <person name="Kulichevskaya I.S."/>
            <person name="Mardanov A.V."/>
            <person name="Ravin N.V."/>
        </authorList>
    </citation>
    <scope>NUCLEOTIDE SEQUENCE [LARGE SCALE GENOMIC DNA]</scope>
    <source>
        <strain evidence="2 3">P105</strain>
    </source>
</reference>
<dbReference type="EMBL" id="CP063849">
    <property type="protein sequence ID" value="QOY89777.1"/>
    <property type="molecule type" value="Genomic_DNA"/>
</dbReference>
<name>A0A7S7NTY4_PALFE</name>
<feature type="transmembrane region" description="Helical" evidence="1">
    <location>
        <begin position="97"/>
        <end position="120"/>
    </location>
</feature>
<evidence type="ECO:0000256" key="1">
    <source>
        <dbReference type="SAM" id="Phobius"/>
    </source>
</evidence>
<gene>
    <name evidence="2" type="ORF">IRI77_07445</name>
</gene>
<keyword evidence="1" id="KW-0472">Membrane</keyword>
<dbReference type="Proteomes" id="UP000593892">
    <property type="component" value="Chromosome"/>
</dbReference>
<protein>
    <recommendedName>
        <fullName evidence="4">Yip1 domain-containing protein</fullName>
    </recommendedName>
</protein>
<evidence type="ECO:0000313" key="2">
    <source>
        <dbReference type="EMBL" id="QOY89777.1"/>
    </source>
</evidence>
<dbReference type="KEGG" id="pfer:IRI77_07445"/>
<evidence type="ECO:0000313" key="3">
    <source>
        <dbReference type="Proteomes" id="UP000593892"/>
    </source>
</evidence>
<keyword evidence="1" id="KW-1133">Transmembrane helix</keyword>
<keyword evidence="3" id="KW-1185">Reference proteome</keyword>
<dbReference type="AlphaFoldDB" id="A0A7S7NTY4"/>
<dbReference type="RefSeq" id="WP_194451439.1">
    <property type="nucleotide sequence ID" value="NZ_CP063849.1"/>
</dbReference>
<proteinExistence type="predicted"/>
<organism evidence="2 3">
    <name type="scientific">Paludibaculum fermentans</name>
    <dbReference type="NCBI Taxonomy" id="1473598"/>
    <lineage>
        <taxon>Bacteria</taxon>
        <taxon>Pseudomonadati</taxon>
        <taxon>Acidobacteriota</taxon>
        <taxon>Terriglobia</taxon>
        <taxon>Bryobacterales</taxon>
        <taxon>Bryobacteraceae</taxon>
        <taxon>Paludibaculum</taxon>
    </lineage>
</organism>
<keyword evidence="1" id="KW-0812">Transmembrane</keyword>
<evidence type="ECO:0008006" key="4">
    <source>
        <dbReference type="Google" id="ProtNLM"/>
    </source>
</evidence>
<feature type="transmembrane region" description="Helical" evidence="1">
    <location>
        <begin position="132"/>
        <end position="151"/>
    </location>
</feature>
<feature type="transmembrane region" description="Helical" evidence="1">
    <location>
        <begin position="16"/>
        <end position="36"/>
    </location>
</feature>
<feature type="transmembrane region" description="Helical" evidence="1">
    <location>
        <begin position="163"/>
        <end position="189"/>
    </location>
</feature>
<accession>A0A7S7NTY4</accession>
<sequence length="217" mass="23454">MFHPLQLVPHRTRPKLMWPVALIACGLALALTWQGFELKSKSAPQGIVSLELASSGKAVQTILDEWRGDHPGISMEDNLDKMVQAVPKGKDELALRLTMFDFIFLLAYATALSMSCVWLARRAGLAALGTGLGWAIWLGALLDAVENTLLLRQMNGATENSTALATLCCALGKFAIFLAALGFTSYALWKTDSKVLGGLFALVWIATLYSVVAALLM</sequence>
<feature type="transmembrane region" description="Helical" evidence="1">
    <location>
        <begin position="195"/>
        <end position="216"/>
    </location>
</feature>